<proteinExistence type="predicted"/>
<evidence type="ECO:0000259" key="5">
    <source>
        <dbReference type="PROSITE" id="PS51034"/>
    </source>
</evidence>
<evidence type="ECO:0000313" key="7">
    <source>
        <dbReference type="Proteomes" id="UP000694557"/>
    </source>
</evidence>
<keyword evidence="3" id="KW-1015">Disulfide bond</keyword>
<dbReference type="InterPro" id="IPR055355">
    <property type="entry name" value="ZP-C"/>
</dbReference>
<evidence type="ECO:0000313" key="6">
    <source>
        <dbReference type="Ensembl" id="ENSOKIP00005087638.1"/>
    </source>
</evidence>
<dbReference type="GO" id="GO:0005509">
    <property type="term" value="F:calcium ion binding"/>
    <property type="evidence" value="ECO:0007669"/>
    <property type="project" value="InterPro"/>
</dbReference>
<dbReference type="SMART" id="SM00181">
    <property type="entry name" value="EGF"/>
    <property type="match status" value="2"/>
</dbReference>
<dbReference type="SMART" id="SM00241">
    <property type="entry name" value="ZP"/>
    <property type="match status" value="1"/>
</dbReference>
<dbReference type="Gene3D" id="2.60.40.3210">
    <property type="entry name" value="Zona pellucida, ZP-N domain"/>
    <property type="match status" value="1"/>
</dbReference>
<gene>
    <name evidence="6" type="primary">OIT3</name>
    <name evidence="6" type="synonym">oit3</name>
</gene>
<dbReference type="Proteomes" id="UP000694557">
    <property type="component" value="Unassembled WGS sequence"/>
</dbReference>
<dbReference type="Pfam" id="PF23283">
    <property type="entry name" value="D8C_UMOD"/>
    <property type="match status" value="1"/>
</dbReference>
<dbReference type="Gene3D" id="2.10.25.10">
    <property type="entry name" value="Laminin"/>
    <property type="match status" value="2"/>
</dbReference>
<dbReference type="InterPro" id="IPR001881">
    <property type="entry name" value="EGF-like_Ca-bd_dom"/>
</dbReference>
<feature type="signal peptide" evidence="4">
    <location>
        <begin position="1"/>
        <end position="34"/>
    </location>
</feature>
<evidence type="ECO:0000256" key="1">
    <source>
        <dbReference type="ARBA" id="ARBA00022536"/>
    </source>
</evidence>
<evidence type="ECO:0000256" key="2">
    <source>
        <dbReference type="ARBA" id="ARBA00022729"/>
    </source>
</evidence>
<dbReference type="SMART" id="SM00179">
    <property type="entry name" value="EGF_CA"/>
    <property type="match status" value="2"/>
</dbReference>
<keyword evidence="1" id="KW-0245">EGF-like domain</keyword>
<dbReference type="Gene3D" id="2.60.40.4100">
    <property type="entry name" value="Zona pellucida, ZP-C domain"/>
    <property type="match status" value="1"/>
</dbReference>
<dbReference type="PANTHER" id="PTHR14002">
    <property type="entry name" value="ENDOGLIN/TGF-BETA RECEPTOR TYPE III"/>
    <property type="match status" value="1"/>
</dbReference>
<evidence type="ECO:0000256" key="4">
    <source>
        <dbReference type="SAM" id="SignalP"/>
    </source>
</evidence>
<dbReference type="InterPro" id="IPR001507">
    <property type="entry name" value="ZP_dom"/>
</dbReference>
<reference evidence="6" key="1">
    <citation type="submission" date="2025-08" db="UniProtKB">
        <authorList>
            <consortium name="Ensembl"/>
        </authorList>
    </citation>
    <scope>IDENTIFICATION</scope>
</reference>
<accession>A0A8C7JFV4</accession>
<dbReference type="AlphaFoldDB" id="A0A8C7JFV4"/>
<dbReference type="Pfam" id="PF00100">
    <property type="entry name" value="Zona_pellucida"/>
    <property type="match status" value="1"/>
</dbReference>
<dbReference type="InterPro" id="IPR057774">
    <property type="entry name" value="D8C_UMOD/GP2/OIT3-like"/>
</dbReference>
<dbReference type="PROSITE" id="PS51034">
    <property type="entry name" value="ZP_2"/>
    <property type="match status" value="1"/>
</dbReference>
<feature type="domain" description="ZP" evidence="5">
    <location>
        <begin position="284"/>
        <end position="578"/>
    </location>
</feature>
<name>A0A8C7JFV4_ONCKI</name>
<dbReference type="Pfam" id="PF14670">
    <property type="entry name" value="FXa_inhibition"/>
    <property type="match status" value="1"/>
</dbReference>
<dbReference type="PANTHER" id="PTHR14002:SF18">
    <property type="entry name" value="ONCOPROTEIN-INDUCED TRANSCRIPT 3 PROTEIN"/>
    <property type="match status" value="1"/>
</dbReference>
<dbReference type="Ensembl" id="ENSOKIT00005093710.1">
    <property type="protein sequence ID" value="ENSOKIP00005087638.1"/>
    <property type="gene ID" value="ENSOKIG00005038042.1"/>
</dbReference>
<protein>
    <submittedName>
        <fullName evidence="6">Oncoprotein induced transcript 3</fullName>
    </submittedName>
</protein>
<organism evidence="6 7">
    <name type="scientific">Oncorhynchus kisutch</name>
    <name type="common">Coho salmon</name>
    <name type="synonym">Salmo kisutch</name>
    <dbReference type="NCBI Taxonomy" id="8019"/>
    <lineage>
        <taxon>Eukaryota</taxon>
        <taxon>Metazoa</taxon>
        <taxon>Chordata</taxon>
        <taxon>Craniata</taxon>
        <taxon>Vertebrata</taxon>
        <taxon>Euteleostomi</taxon>
        <taxon>Actinopterygii</taxon>
        <taxon>Neopterygii</taxon>
        <taxon>Teleostei</taxon>
        <taxon>Protacanthopterygii</taxon>
        <taxon>Salmoniformes</taxon>
        <taxon>Salmonidae</taxon>
        <taxon>Salmoninae</taxon>
        <taxon>Oncorhynchus</taxon>
    </lineage>
</organism>
<sequence length="605" mass="66554">MTRGVGNRGKVEVYAVMISSLLTVLLQHTPTAEAIALDPCSAYISLNEPWRNTEYHVNHSSGSVPLCDSRVSGEWYRFTGMAGDAMPTFCIEENHCGTHAPIWLNGSHPQPQDGIMTLPVCASFNSNCCQWNASVDVKACTGGYYVYRLPRPSVCFHVYCGHFYDICDEVECSGPQCPESDCRCAAGTTLGPDRQTCLDVNECEQGNGGCKEVCVNTKGSRQCECGPGRVLEEDGRNCKEIAGCYNNNGGCSHGCSVLQDSYHCHCPRGLELGDDKRTCQVPVQCSSSSIKVSVLRDLVGGLELSLSNSSCRGVSNGTHINLSFSLKTCGTVVEVTDDKIVGTNLVTGLPKSSPGPWSGSNRDMIVRTSKLLLPVTCEFPRHYEVSDGYQASLRSSALELAGHSQGLFPFSLELFKSAEFSEPYRAPPQLRLHDSLFFGVEPREKVEGLSALVESCFATPSAKADQALKYYLIKDGCISDEMVRQYSAKDQLSKHYQVPVFKFVGKDNKVSKNRHPGSQLASSVCVCLMCVYVLYLRAYPRVYLRVCQQEVFLHCRVLVCGAGDSRCSQGCRGRLRRELWRTEEEQEDRDQHHVLSGGPIRILPD</sequence>
<dbReference type="InterPro" id="IPR042235">
    <property type="entry name" value="ZP-C_dom"/>
</dbReference>
<evidence type="ECO:0000256" key="3">
    <source>
        <dbReference type="ARBA" id="ARBA00023157"/>
    </source>
</evidence>
<feature type="chain" id="PRO_5034893590" evidence="4">
    <location>
        <begin position="35"/>
        <end position="605"/>
    </location>
</feature>
<keyword evidence="7" id="KW-1185">Reference proteome</keyword>
<dbReference type="InterPro" id="IPR000742">
    <property type="entry name" value="EGF"/>
</dbReference>
<keyword evidence="2 4" id="KW-0732">Signal</keyword>
<dbReference type="SUPFAM" id="SSF57196">
    <property type="entry name" value="EGF/Laminin"/>
    <property type="match status" value="2"/>
</dbReference>
<reference evidence="6" key="2">
    <citation type="submission" date="2025-09" db="UniProtKB">
        <authorList>
            <consortium name="Ensembl"/>
        </authorList>
    </citation>
    <scope>IDENTIFICATION</scope>
</reference>
<dbReference type="GeneTree" id="ENSGT00940000157851"/>